<organism evidence="1">
    <name type="scientific">bioreactor metagenome</name>
    <dbReference type="NCBI Taxonomy" id="1076179"/>
    <lineage>
        <taxon>unclassified sequences</taxon>
        <taxon>metagenomes</taxon>
        <taxon>ecological metagenomes</taxon>
    </lineage>
</organism>
<protein>
    <recommendedName>
        <fullName evidence="2">Phosphoribosylaminoimidazolesuccinocarboxamide synthase</fullName>
    </recommendedName>
</protein>
<accession>A0A645CE78</accession>
<proteinExistence type="predicted"/>
<gene>
    <name evidence="1" type="ORF">SDC9_122191</name>
</gene>
<comment type="caution">
    <text evidence="1">The sequence shown here is derived from an EMBL/GenBank/DDBJ whole genome shotgun (WGS) entry which is preliminary data.</text>
</comment>
<evidence type="ECO:0000313" key="1">
    <source>
        <dbReference type="EMBL" id="MPM75200.1"/>
    </source>
</evidence>
<dbReference type="EMBL" id="VSSQ01026469">
    <property type="protein sequence ID" value="MPM75200.1"/>
    <property type="molecule type" value="Genomic_DNA"/>
</dbReference>
<name>A0A645CE78_9ZZZZ</name>
<sequence>MEHGFQGQDGQQVPEMDDAFVASVTDRYIELYESITGEKFIRQPLDNVAADIEAAVNKVVRSL</sequence>
<dbReference type="AlphaFoldDB" id="A0A645CE78"/>
<reference evidence="1" key="1">
    <citation type="submission" date="2019-08" db="EMBL/GenBank/DDBJ databases">
        <authorList>
            <person name="Kucharzyk K."/>
            <person name="Murdoch R.W."/>
            <person name="Higgins S."/>
            <person name="Loffler F."/>
        </authorList>
    </citation>
    <scope>NUCLEOTIDE SEQUENCE</scope>
</reference>
<evidence type="ECO:0008006" key="2">
    <source>
        <dbReference type="Google" id="ProtNLM"/>
    </source>
</evidence>